<dbReference type="Ensembl" id="ENSAOWT00000007445.1">
    <property type="protein sequence ID" value="ENSAOWP00000006585.1"/>
    <property type="gene ID" value="ENSAOWG00000004515.1"/>
</dbReference>
<dbReference type="InterPro" id="IPR036383">
    <property type="entry name" value="TSP1_rpt_sf"/>
</dbReference>
<reference evidence="10" key="2">
    <citation type="submission" date="2025-09" db="UniProtKB">
        <authorList>
            <consortium name="Ensembl"/>
        </authorList>
    </citation>
    <scope>IDENTIFICATION</scope>
</reference>
<evidence type="ECO:0000256" key="6">
    <source>
        <dbReference type="SAM" id="MobiDB-lite"/>
    </source>
</evidence>
<evidence type="ECO:0000313" key="10">
    <source>
        <dbReference type="Ensembl" id="ENSAOWP00000006585.1"/>
    </source>
</evidence>
<evidence type="ECO:0000259" key="8">
    <source>
        <dbReference type="PROSITE" id="PS50184"/>
    </source>
</evidence>
<dbReference type="InterPro" id="IPR000867">
    <property type="entry name" value="IGFBP-like"/>
</dbReference>
<feature type="chain" id="PRO_5034025455" evidence="7">
    <location>
        <begin position="31"/>
        <end position="283"/>
    </location>
</feature>
<keyword evidence="4 7" id="KW-0732">Signal</keyword>
<evidence type="ECO:0000256" key="1">
    <source>
        <dbReference type="ARBA" id="ARBA00004613"/>
    </source>
</evidence>
<dbReference type="GO" id="GO:0007165">
    <property type="term" value="P:signal transduction"/>
    <property type="evidence" value="ECO:0007669"/>
    <property type="project" value="InterPro"/>
</dbReference>
<dbReference type="Pfam" id="PF00219">
    <property type="entry name" value="IGFBP"/>
    <property type="match status" value="1"/>
</dbReference>
<dbReference type="InterPro" id="IPR009030">
    <property type="entry name" value="Growth_fac_rcpt_cys_sf"/>
</dbReference>
<dbReference type="PANTHER" id="PTHR11348">
    <property type="entry name" value="CONNECTIVE TISSUE GROWTH FACTOR-RELATED"/>
    <property type="match status" value="1"/>
</dbReference>
<sequence length="283" mass="30660">GPRARLGPASLAFQPLLLSTVMVLPPQVCAQLCQRPCYCPWAPPRCPRGSPLVLDGCGCCKICARRLGEPCDFLAVCDQSQGLVCDYSAARADDEESCEVNGRVYRDGEVFQPSCKLQCRCLDGGVTCVPLCQEDVRLPTPDCPHPRRVDVPGKCCQEWICETREQPLLQDLQQPFPPLFPCSTQGPGWSTEWSACSATCGMGFSTRVSNQNHYCRLETQRRLCVVRPCQALPGASPAVSEPFAEGDREEGAGWWLGQLSPEVPTTPGVTLSSGQCPGDQPAG</sequence>
<keyword evidence="5" id="KW-1015">Disulfide bond</keyword>
<feature type="signal peptide" evidence="7">
    <location>
        <begin position="1"/>
        <end position="30"/>
    </location>
</feature>
<dbReference type="PROSITE" id="PS01208">
    <property type="entry name" value="VWFC_1"/>
    <property type="match status" value="1"/>
</dbReference>
<evidence type="ECO:0000256" key="4">
    <source>
        <dbReference type="ARBA" id="ARBA00022729"/>
    </source>
</evidence>
<dbReference type="GO" id="GO:0008201">
    <property type="term" value="F:heparin binding"/>
    <property type="evidence" value="ECO:0007669"/>
    <property type="project" value="TreeGrafter"/>
</dbReference>
<dbReference type="PROSITE" id="PS00222">
    <property type="entry name" value="IGFBP_N_1"/>
    <property type="match status" value="1"/>
</dbReference>
<dbReference type="InterPro" id="IPR000884">
    <property type="entry name" value="TSP1_rpt"/>
</dbReference>
<dbReference type="Pfam" id="PF00093">
    <property type="entry name" value="VWC"/>
    <property type="match status" value="1"/>
</dbReference>
<evidence type="ECO:0000256" key="7">
    <source>
        <dbReference type="SAM" id="SignalP"/>
    </source>
</evidence>
<reference evidence="10" key="1">
    <citation type="submission" date="2025-08" db="UniProtKB">
        <authorList>
            <consortium name="Ensembl"/>
        </authorList>
    </citation>
    <scope>IDENTIFICATION</scope>
</reference>
<dbReference type="Proteomes" id="UP000694424">
    <property type="component" value="Unplaced"/>
</dbReference>
<dbReference type="SUPFAM" id="SSF57603">
    <property type="entry name" value="FnI-like domain"/>
    <property type="match status" value="1"/>
</dbReference>
<protein>
    <submittedName>
        <fullName evidence="10">Cellular communication network factor 5</fullName>
    </submittedName>
</protein>
<name>A0A8B9P5S8_APTOW</name>
<dbReference type="InterPro" id="IPR001007">
    <property type="entry name" value="VWF_dom"/>
</dbReference>
<evidence type="ECO:0000256" key="2">
    <source>
        <dbReference type="ARBA" id="ARBA00008125"/>
    </source>
</evidence>
<comment type="similarity">
    <text evidence="2">Belongs to the CCN family.</text>
</comment>
<dbReference type="GO" id="GO:0007155">
    <property type="term" value="P:cell adhesion"/>
    <property type="evidence" value="ECO:0007669"/>
    <property type="project" value="TreeGrafter"/>
</dbReference>
<dbReference type="PANTHER" id="PTHR11348:SF22">
    <property type="entry name" value="CCN FAMILY MEMBER 5"/>
    <property type="match status" value="1"/>
</dbReference>
<dbReference type="GO" id="GO:0031012">
    <property type="term" value="C:extracellular matrix"/>
    <property type="evidence" value="ECO:0007669"/>
    <property type="project" value="TreeGrafter"/>
</dbReference>
<evidence type="ECO:0000259" key="9">
    <source>
        <dbReference type="PROSITE" id="PS51323"/>
    </source>
</evidence>
<dbReference type="Gene3D" id="2.20.100.10">
    <property type="entry name" value="Thrombospondin type-1 (TSP1) repeat"/>
    <property type="match status" value="1"/>
</dbReference>
<evidence type="ECO:0000256" key="5">
    <source>
        <dbReference type="ARBA" id="ARBA00023157"/>
    </source>
</evidence>
<dbReference type="GO" id="GO:0005178">
    <property type="term" value="F:integrin binding"/>
    <property type="evidence" value="ECO:0007669"/>
    <property type="project" value="TreeGrafter"/>
</dbReference>
<feature type="region of interest" description="Disordered" evidence="6">
    <location>
        <begin position="258"/>
        <end position="283"/>
    </location>
</feature>
<dbReference type="SMART" id="SM00209">
    <property type="entry name" value="TSP1"/>
    <property type="match status" value="1"/>
</dbReference>
<dbReference type="PROSITE" id="PS51323">
    <property type="entry name" value="IGFBP_N_2"/>
    <property type="match status" value="1"/>
</dbReference>
<dbReference type="InterPro" id="IPR050941">
    <property type="entry name" value="CCN"/>
</dbReference>
<dbReference type="SMART" id="SM00214">
    <property type="entry name" value="VWC"/>
    <property type="match status" value="1"/>
</dbReference>
<dbReference type="GO" id="GO:0005615">
    <property type="term" value="C:extracellular space"/>
    <property type="evidence" value="ECO:0007669"/>
    <property type="project" value="TreeGrafter"/>
</dbReference>
<dbReference type="AlphaFoldDB" id="A0A8B9P5S8"/>
<dbReference type="GO" id="GO:0045597">
    <property type="term" value="P:positive regulation of cell differentiation"/>
    <property type="evidence" value="ECO:0007669"/>
    <property type="project" value="TreeGrafter"/>
</dbReference>
<comment type="subcellular location">
    <subcellularLocation>
        <location evidence="1">Secreted</location>
    </subcellularLocation>
</comment>
<keyword evidence="11" id="KW-1185">Reference proteome</keyword>
<proteinExistence type="inferred from homology"/>
<evidence type="ECO:0000256" key="3">
    <source>
        <dbReference type="ARBA" id="ARBA00022525"/>
    </source>
</evidence>
<evidence type="ECO:0000313" key="11">
    <source>
        <dbReference type="Proteomes" id="UP000694424"/>
    </source>
</evidence>
<dbReference type="PROSITE" id="PS50184">
    <property type="entry name" value="VWFC_2"/>
    <property type="match status" value="1"/>
</dbReference>
<dbReference type="Pfam" id="PF19035">
    <property type="entry name" value="TSP1_CCN"/>
    <property type="match status" value="1"/>
</dbReference>
<dbReference type="PROSITE" id="PS50092">
    <property type="entry name" value="TSP1"/>
    <property type="match status" value="1"/>
</dbReference>
<dbReference type="SUPFAM" id="SSF82895">
    <property type="entry name" value="TSP-1 type 1 repeat"/>
    <property type="match status" value="1"/>
</dbReference>
<dbReference type="Gene3D" id="2.10.70.10">
    <property type="entry name" value="Complement Module, domain 1"/>
    <property type="match status" value="1"/>
</dbReference>
<feature type="domain" description="IGFBP N-terminal" evidence="9">
    <location>
        <begin position="25"/>
        <end position="101"/>
    </location>
</feature>
<keyword evidence="3" id="KW-0964">Secreted</keyword>
<accession>A0A8B9P5S8</accession>
<feature type="domain" description="VWFC" evidence="8">
    <location>
        <begin position="96"/>
        <end position="162"/>
    </location>
</feature>
<dbReference type="InterPro" id="IPR017891">
    <property type="entry name" value="Insulin_GF-bd_Cys-rich_CS"/>
</dbReference>
<organism evidence="10 11">
    <name type="scientific">Apteryx owenii</name>
    <name type="common">Little spotted kiwi</name>
    <dbReference type="NCBI Taxonomy" id="8824"/>
    <lineage>
        <taxon>Eukaryota</taxon>
        <taxon>Metazoa</taxon>
        <taxon>Chordata</taxon>
        <taxon>Craniata</taxon>
        <taxon>Vertebrata</taxon>
        <taxon>Euteleostomi</taxon>
        <taxon>Archelosauria</taxon>
        <taxon>Archosauria</taxon>
        <taxon>Dinosauria</taxon>
        <taxon>Saurischia</taxon>
        <taxon>Theropoda</taxon>
        <taxon>Coelurosauria</taxon>
        <taxon>Aves</taxon>
        <taxon>Palaeognathae</taxon>
        <taxon>Apterygiformes</taxon>
        <taxon>Apterygidae</taxon>
        <taxon>Apteryx</taxon>
    </lineage>
</organism>
<dbReference type="SMART" id="SM00121">
    <property type="entry name" value="IB"/>
    <property type="match status" value="1"/>
</dbReference>
<dbReference type="InterPro" id="IPR043973">
    <property type="entry name" value="TSP1_CCN"/>
</dbReference>
<dbReference type="SUPFAM" id="SSF57184">
    <property type="entry name" value="Growth factor receptor domain"/>
    <property type="match status" value="1"/>
</dbReference>